<proteinExistence type="predicted"/>
<dbReference type="OrthoDB" id="47007at2759"/>
<dbReference type="GO" id="GO:0005829">
    <property type="term" value="C:cytosol"/>
    <property type="evidence" value="ECO:0007669"/>
    <property type="project" value="TreeGrafter"/>
</dbReference>
<reference evidence="2 3" key="1">
    <citation type="submission" date="2020-06" db="EMBL/GenBank/DDBJ databases">
        <authorList>
            <person name="Li R."/>
            <person name="Bekaert M."/>
        </authorList>
    </citation>
    <scope>NUCLEOTIDE SEQUENCE [LARGE SCALE GENOMIC DNA]</scope>
    <source>
        <strain evidence="3">wild</strain>
    </source>
</reference>
<dbReference type="PANTHER" id="PTHR43658:SF8">
    <property type="entry name" value="17-BETA-HYDROXYSTEROID DEHYDROGENASE 14-RELATED"/>
    <property type="match status" value="1"/>
</dbReference>
<dbReference type="PRINTS" id="PR00080">
    <property type="entry name" value="SDRFAMILY"/>
</dbReference>
<sequence length="285" mass="31208">MAETGQRYKDKVTLITGGSSGIGKGLLEVFVRHGSKVAFCSNDEYTAFYQPTILLEKQGKAVEKEINEAGYSGEATFVFADVTKEIDVKHLVQETINKYGLLNCIINNAGYHPPYQTIDDITKQDFTKLFDLNVVGYFLISKYALPHLRKTEGNIINIASMDGHHAAGGSTSYVATKGAVLAMTRALAIDETKYNVRVNSISPGATTSPLLLKLIDISPDPEQQMQRYKDVSVLGRIGQPEDMGMTALYLSADATFCTGIDIQVSGGTPLNYADKNMRKDKTLFI</sequence>
<dbReference type="AlphaFoldDB" id="A0A6J8C1E2"/>
<dbReference type="PRINTS" id="PR00081">
    <property type="entry name" value="GDHRDH"/>
</dbReference>
<evidence type="ECO:0000313" key="2">
    <source>
        <dbReference type="EMBL" id="CAC5388407.1"/>
    </source>
</evidence>
<evidence type="ECO:0000313" key="3">
    <source>
        <dbReference type="Proteomes" id="UP000507470"/>
    </source>
</evidence>
<gene>
    <name evidence="2" type="ORF">MCOR_23671</name>
</gene>
<dbReference type="Gene3D" id="3.40.50.720">
    <property type="entry name" value="NAD(P)-binding Rossmann-like Domain"/>
    <property type="match status" value="1"/>
</dbReference>
<dbReference type="PROSITE" id="PS00061">
    <property type="entry name" value="ADH_SHORT"/>
    <property type="match status" value="1"/>
</dbReference>
<name>A0A6J8C1E2_MYTCO</name>
<dbReference type="PANTHER" id="PTHR43658">
    <property type="entry name" value="SHORT-CHAIN DEHYDROGENASE/REDUCTASE"/>
    <property type="match status" value="1"/>
</dbReference>
<dbReference type="FunFam" id="3.40.50.720:FF:000084">
    <property type="entry name" value="Short-chain dehydrogenase reductase"/>
    <property type="match status" value="1"/>
</dbReference>
<dbReference type="InterPro" id="IPR020904">
    <property type="entry name" value="Sc_DH/Rdtase_CS"/>
</dbReference>
<dbReference type="EMBL" id="CACVKT020004160">
    <property type="protein sequence ID" value="CAC5388407.1"/>
    <property type="molecule type" value="Genomic_DNA"/>
</dbReference>
<dbReference type="Proteomes" id="UP000507470">
    <property type="component" value="Unassembled WGS sequence"/>
</dbReference>
<organism evidence="2 3">
    <name type="scientific">Mytilus coruscus</name>
    <name type="common">Sea mussel</name>
    <dbReference type="NCBI Taxonomy" id="42192"/>
    <lineage>
        <taxon>Eukaryota</taxon>
        <taxon>Metazoa</taxon>
        <taxon>Spiralia</taxon>
        <taxon>Lophotrochozoa</taxon>
        <taxon>Mollusca</taxon>
        <taxon>Bivalvia</taxon>
        <taxon>Autobranchia</taxon>
        <taxon>Pteriomorphia</taxon>
        <taxon>Mytilida</taxon>
        <taxon>Mytiloidea</taxon>
        <taxon>Mytilidae</taxon>
        <taxon>Mytilinae</taxon>
        <taxon>Mytilus</taxon>
    </lineage>
</organism>
<keyword evidence="3" id="KW-1185">Reference proteome</keyword>
<keyword evidence="1" id="KW-0560">Oxidoreductase</keyword>
<evidence type="ECO:0000256" key="1">
    <source>
        <dbReference type="ARBA" id="ARBA00023002"/>
    </source>
</evidence>
<dbReference type="InterPro" id="IPR036291">
    <property type="entry name" value="NAD(P)-bd_dom_sf"/>
</dbReference>
<dbReference type="GO" id="GO:0004303">
    <property type="term" value="F:estradiol 17-beta-dehydrogenase [NAD(P)+] activity"/>
    <property type="evidence" value="ECO:0007669"/>
    <property type="project" value="TreeGrafter"/>
</dbReference>
<dbReference type="SUPFAM" id="SSF51735">
    <property type="entry name" value="NAD(P)-binding Rossmann-fold domains"/>
    <property type="match status" value="1"/>
</dbReference>
<dbReference type="InterPro" id="IPR002347">
    <property type="entry name" value="SDR_fam"/>
</dbReference>
<protein>
    <submittedName>
        <fullName evidence="2">17-beta-hydroxysteroid dehydrogenase 14</fullName>
    </submittedName>
</protein>
<dbReference type="Pfam" id="PF13561">
    <property type="entry name" value="adh_short_C2"/>
    <property type="match status" value="1"/>
</dbReference>
<accession>A0A6J8C1E2</accession>
<dbReference type="GO" id="GO:0006706">
    <property type="term" value="P:steroid catabolic process"/>
    <property type="evidence" value="ECO:0007669"/>
    <property type="project" value="TreeGrafter"/>
</dbReference>